<proteinExistence type="predicted"/>
<sequence length="112" mass="12668">MRRSACLNEPGNNVSSSPLVMLDYIYKENLLGCPKIRLAFSLLLAVPVTVVSEERRFSCLNMKLIKKKQKKHLLSTMSQERLTGLGKISIVHQICRKRDYSDIIVDFAAAKS</sequence>
<accession>A0A444TZC0</accession>
<keyword evidence="2" id="KW-1185">Reference proteome</keyword>
<dbReference type="EMBL" id="SCEB01215687">
    <property type="protein sequence ID" value="RXM28275.1"/>
    <property type="molecule type" value="Genomic_DNA"/>
</dbReference>
<dbReference type="Proteomes" id="UP000289886">
    <property type="component" value="Unassembled WGS sequence"/>
</dbReference>
<reference evidence="1 2" key="1">
    <citation type="submission" date="2019-01" db="EMBL/GenBank/DDBJ databases">
        <title>Draft Genome and Complete Hox-Cluster Characterization of the Sterlet Sturgeon (Acipenser ruthenus).</title>
        <authorList>
            <person name="Wei Q."/>
        </authorList>
    </citation>
    <scope>NUCLEOTIDE SEQUENCE [LARGE SCALE GENOMIC DNA]</scope>
    <source>
        <strain evidence="1">WHYD16114868_AA</strain>
        <tissue evidence="1">Blood</tissue>
    </source>
</reference>
<evidence type="ECO:0000313" key="1">
    <source>
        <dbReference type="EMBL" id="RXM28275.1"/>
    </source>
</evidence>
<protein>
    <recommendedName>
        <fullName evidence="3">HAT C-terminal dimerisation domain-containing protein</fullName>
    </recommendedName>
</protein>
<evidence type="ECO:0000313" key="2">
    <source>
        <dbReference type="Proteomes" id="UP000289886"/>
    </source>
</evidence>
<dbReference type="AlphaFoldDB" id="A0A444TZC0"/>
<evidence type="ECO:0008006" key="3">
    <source>
        <dbReference type="Google" id="ProtNLM"/>
    </source>
</evidence>
<comment type="caution">
    <text evidence="1">The sequence shown here is derived from an EMBL/GenBank/DDBJ whole genome shotgun (WGS) entry which is preliminary data.</text>
</comment>
<organism evidence="1 2">
    <name type="scientific">Acipenser ruthenus</name>
    <name type="common">Sterlet sturgeon</name>
    <dbReference type="NCBI Taxonomy" id="7906"/>
    <lineage>
        <taxon>Eukaryota</taxon>
        <taxon>Metazoa</taxon>
        <taxon>Chordata</taxon>
        <taxon>Craniata</taxon>
        <taxon>Vertebrata</taxon>
        <taxon>Euteleostomi</taxon>
        <taxon>Actinopterygii</taxon>
        <taxon>Chondrostei</taxon>
        <taxon>Acipenseriformes</taxon>
        <taxon>Acipenseridae</taxon>
        <taxon>Acipenser</taxon>
    </lineage>
</organism>
<name>A0A444TZC0_ACIRT</name>
<gene>
    <name evidence="1" type="ORF">EOD39_9958</name>
</gene>